<protein>
    <submittedName>
        <fullName evidence="9">Response regulator transcription factor</fullName>
    </submittedName>
</protein>
<evidence type="ECO:0000256" key="6">
    <source>
        <dbReference type="SAM" id="MobiDB-lite"/>
    </source>
</evidence>
<evidence type="ECO:0000256" key="1">
    <source>
        <dbReference type="ARBA" id="ARBA00022553"/>
    </source>
</evidence>
<dbReference type="CDD" id="cd06170">
    <property type="entry name" value="LuxR_C_like"/>
    <property type="match status" value="1"/>
</dbReference>
<keyword evidence="1 5" id="KW-0597">Phosphoprotein</keyword>
<dbReference type="PRINTS" id="PR00038">
    <property type="entry name" value="HTHLUXR"/>
</dbReference>
<dbReference type="PROSITE" id="PS50043">
    <property type="entry name" value="HTH_LUXR_2"/>
    <property type="match status" value="1"/>
</dbReference>
<keyword evidence="2" id="KW-0805">Transcription regulation</keyword>
<dbReference type="InterPro" id="IPR058245">
    <property type="entry name" value="NreC/VraR/RcsB-like_REC"/>
</dbReference>
<organism evidence="9 10">
    <name type="scientific">Pseudonocardia ailaonensis</name>
    <dbReference type="NCBI Taxonomy" id="367279"/>
    <lineage>
        <taxon>Bacteria</taxon>
        <taxon>Bacillati</taxon>
        <taxon>Actinomycetota</taxon>
        <taxon>Actinomycetes</taxon>
        <taxon>Pseudonocardiales</taxon>
        <taxon>Pseudonocardiaceae</taxon>
        <taxon>Pseudonocardia</taxon>
    </lineage>
</organism>
<dbReference type="PANTHER" id="PTHR43214:SF24">
    <property type="entry name" value="TRANSCRIPTIONAL REGULATORY PROTEIN NARL-RELATED"/>
    <property type="match status" value="1"/>
</dbReference>
<dbReference type="SMART" id="SM00421">
    <property type="entry name" value="HTH_LUXR"/>
    <property type="match status" value="1"/>
</dbReference>
<accession>A0ABN2NK34</accession>
<dbReference type="PROSITE" id="PS00622">
    <property type="entry name" value="HTH_LUXR_1"/>
    <property type="match status" value="1"/>
</dbReference>
<dbReference type="CDD" id="cd17535">
    <property type="entry name" value="REC_NarL-like"/>
    <property type="match status" value="1"/>
</dbReference>
<evidence type="ECO:0000259" key="7">
    <source>
        <dbReference type="PROSITE" id="PS50043"/>
    </source>
</evidence>
<proteinExistence type="predicted"/>
<feature type="modified residue" description="4-aspartylphosphate" evidence="5">
    <location>
        <position position="92"/>
    </location>
</feature>
<dbReference type="Pfam" id="PF00072">
    <property type="entry name" value="Response_reg"/>
    <property type="match status" value="1"/>
</dbReference>
<dbReference type="InterPro" id="IPR016032">
    <property type="entry name" value="Sig_transdc_resp-reg_C-effctor"/>
</dbReference>
<keyword evidence="3" id="KW-0238">DNA-binding</keyword>
<gene>
    <name evidence="9" type="ORF">GCM10009836_54660</name>
</gene>
<dbReference type="Gene3D" id="3.40.50.2300">
    <property type="match status" value="1"/>
</dbReference>
<dbReference type="InterPro" id="IPR001789">
    <property type="entry name" value="Sig_transdc_resp-reg_receiver"/>
</dbReference>
<dbReference type="SUPFAM" id="SSF52172">
    <property type="entry name" value="CheY-like"/>
    <property type="match status" value="1"/>
</dbReference>
<sequence>MAADGADTGRGASGPVRAAGRAPGRAPERAAASAVEKAVVRVVLADDEPLLRAGLRTVLEARGTVVVVGEASDGDGLIAAVDEHRPDVVLADVQMPGRGGLDALRVLCARPDAVPAAVLTTFDLDDYVAEALRIGVQGFLLKDAEPDALIRAVLDLAAGGAVLDPRITARLLPRLVSEPVVAPPRPPDLTLRERQVLRLLAAGEPNAAIGCELGLAEATVKKYVSALLVKLGAQNRVQAALLAQGWEA</sequence>
<evidence type="ECO:0000313" key="9">
    <source>
        <dbReference type="EMBL" id="GAA1867320.1"/>
    </source>
</evidence>
<dbReference type="PROSITE" id="PS50110">
    <property type="entry name" value="RESPONSE_REGULATORY"/>
    <property type="match status" value="1"/>
</dbReference>
<keyword evidence="4" id="KW-0804">Transcription</keyword>
<feature type="region of interest" description="Disordered" evidence="6">
    <location>
        <begin position="1"/>
        <end position="28"/>
    </location>
</feature>
<keyword evidence="10" id="KW-1185">Reference proteome</keyword>
<dbReference type="Pfam" id="PF00196">
    <property type="entry name" value="GerE"/>
    <property type="match status" value="1"/>
</dbReference>
<dbReference type="SUPFAM" id="SSF46894">
    <property type="entry name" value="C-terminal effector domain of the bipartite response regulators"/>
    <property type="match status" value="1"/>
</dbReference>
<dbReference type="InterPro" id="IPR011006">
    <property type="entry name" value="CheY-like_superfamily"/>
</dbReference>
<dbReference type="InterPro" id="IPR039420">
    <property type="entry name" value="WalR-like"/>
</dbReference>
<evidence type="ECO:0000256" key="5">
    <source>
        <dbReference type="PROSITE-ProRule" id="PRU00169"/>
    </source>
</evidence>
<evidence type="ECO:0000313" key="10">
    <source>
        <dbReference type="Proteomes" id="UP001500449"/>
    </source>
</evidence>
<evidence type="ECO:0000259" key="8">
    <source>
        <dbReference type="PROSITE" id="PS50110"/>
    </source>
</evidence>
<dbReference type="EMBL" id="BAAAQK010000022">
    <property type="protein sequence ID" value="GAA1867320.1"/>
    <property type="molecule type" value="Genomic_DNA"/>
</dbReference>
<dbReference type="Proteomes" id="UP001500449">
    <property type="component" value="Unassembled WGS sequence"/>
</dbReference>
<dbReference type="InterPro" id="IPR000792">
    <property type="entry name" value="Tscrpt_reg_LuxR_C"/>
</dbReference>
<feature type="domain" description="Response regulatory" evidence="8">
    <location>
        <begin position="41"/>
        <end position="157"/>
    </location>
</feature>
<evidence type="ECO:0000256" key="4">
    <source>
        <dbReference type="ARBA" id="ARBA00023163"/>
    </source>
</evidence>
<name>A0ABN2NK34_9PSEU</name>
<feature type="domain" description="HTH luxR-type" evidence="7">
    <location>
        <begin position="182"/>
        <end position="247"/>
    </location>
</feature>
<dbReference type="PANTHER" id="PTHR43214">
    <property type="entry name" value="TWO-COMPONENT RESPONSE REGULATOR"/>
    <property type="match status" value="1"/>
</dbReference>
<evidence type="ECO:0000256" key="3">
    <source>
        <dbReference type="ARBA" id="ARBA00023125"/>
    </source>
</evidence>
<dbReference type="SMART" id="SM00448">
    <property type="entry name" value="REC"/>
    <property type="match status" value="1"/>
</dbReference>
<evidence type="ECO:0000256" key="2">
    <source>
        <dbReference type="ARBA" id="ARBA00023015"/>
    </source>
</evidence>
<reference evidence="9 10" key="1">
    <citation type="journal article" date="2019" name="Int. J. Syst. Evol. Microbiol.">
        <title>The Global Catalogue of Microorganisms (GCM) 10K type strain sequencing project: providing services to taxonomists for standard genome sequencing and annotation.</title>
        <authorList>
            <consortium name="The Broad Institute Genomics Platform"/>
            <consortium name="The Broad Institute Genome Sequencing Center for Infectious Disease"/>
            <person name="Wu L."/>
            <person name="Ma J."/>
        </authorList>
    </citation>
    <scope>NUCLEOTIDE SEQUENCE [LARGE SCALE GENOMIC DNA]</scope>
    <source>
        <strain evidence="9 10">JCM 16009</strain>
    </source>
</reference>
<comment type="caution">
    <text evidence="9">The sequence shown here is derived from an EMBL/GenBank/DDBJ whole genome shotgun (WGS) entry which is preliminary data.</text>
</comment>
<feature type="compositionally biased region" description="Low complexity" evidence="6">
    <location>
        <begin position="9"/>
        <end position="28"/>
    </location>
</feature>